<reference evidence="1 2" key="1">
    <citation type="submission" date="2021-06" db="EMBL/GenBank/DDBJ databases">
        <title>Caerostris extrusa draft genome.</title>
        <authorList>
            <person name="Kono N."/>
            <person name="Arakawa K."/>
        </authorList>
    </citation>
    <scope>NUCLEOTIDE SEQUENCE [LARGE SCALE GENOMIC DNA]</scope>
</reference>
<dbReference type="AlphaFoldDB" id="A0AAV4MA55"/>
<proteinExistence type="predicted"/>
<protein>
    <submittedName>
        <fullName evidence="1">Uncharacterized protein</fullName>
    </submittedName>
</protein>
<organism evidence="1 2">
    <name type="scientific">Caerostris extrusa</name>
    <name type="common">Bark spider</name>
    <name type="synonym">Caerostris bankana</name>
    <dbReference type="NCBI Taxonomy" id="172846"/>
    <lineage>
        <taxon>Eukaryota</taxon>
        <taxon>Metazoa</taxon>
        <taxon>Ecdysozoa</taxon>
        <taxon>Arthropoda</taxon>
        <taxon>Chelicerata</taxon>
        <taxon>Arachnida</taxon>
        <taxon>Araneae</taxon>
        <taxon>Araneomorphae</taxon>
        <taxon>Entelegynae</taxon>
        <taxon>Araneoidea</taxon>
        <taxon>Araneidae</taxon>
        <taxon>Caerostris</taxon>
    </lineage>
</organism>
<keyword evidence="2" id="KW-1185">Reference proteome</keyword>
<gene>
    <name evidence="1" type="ORF">CEXT_390901</name>
</gene>
<evidence type="ECO:0000313" key="2">
    <source>
        <dbReference type="Proteomes" id="UP001054945"/>
    </source>
</evidence>
<dbReference type="EMBL" id="BPLR01019524">
    <property type="protein sequence ID" value="GIX68778.1"/>
    <property type="molecule type" value="Genomic_DNA"/>
</dbReference>
<name>A0AAV4MA55_CAEEX</name>
<accession>A0AAV4MA55</accession>
<comment type="caution">
    <text evidence="1">The sequence shown here is derived from an EMBL/GenBank/DDBJ whole genome shotgun (WGS) entry which is preliminary data.</text>
</comment>
<dbReference type="Proteomes" id="UP001054945">
    <property type="component" value="Unassembled WGS sequence"/>
</dbReference>
<evidence type="ECO:0000313" key="1">
    <source>
        <dbReference type="EMBL" id="GIX68778.1"/>
    </source>
</evidence>
<sequence>MPSSSSSSSSIPLSRPMNPLSLLTVLADVEHLFVRSTLALLKQELRANIPGPLNLLTTLPFLAAVEHLFVRSIIVLLKQELRANIPGVTSEILYPRREYCLPNGLIGVTAPHLHIV</sequence>